<sequence length="100" mass="11643">MLEVDKEKIQKFLESDLTLNQIVEYSRIAYSTASIDEASFRTQIKLTFGYKIAFEGYEPEEVNLERRIAIIDAAIGINNYEKLTNESQFFIFIDVFLCDN</sequence>
<keyword evidence="2" id="KW-1185">Reference proteome</keyword>
<evidence type="ECO:0000313" key="2">
    <source>
        <dbReference type="Proteomes" id="UP000830343"/>
    </source>
</evidence>
<proteinExistence type="predicted"/>
<name>A0ABY3ZRQ6_9STAP</name>
<dbReference type="EMBL" id="CP094348">
    <property type="protein sequence ID" value="UOB19562.1"/>
    <property type="molecule type" value="Genomic_DNA"/>
</dbReference>
<protein>
    <recommendedName>
        <fullName evidence="3">Phage gp6-like head-tail connector protein</fullName>
    </recommendedName>
</protein>
<dbReference type="Proteomes" id="UP000830343">
    <property type="component" value="Chromosome"/>
</dbReference>
<reference evidence="1" key="2">
    <citation type="submission" date="2022-04" db="EMBL/GenBank/DDBJ databases">
        <title>Antimicrobial genetic elements in methicillin-resistant Macrococcus armenti.</title>
        <authorList>
            <person name="Keller J.E."/>
            <person name="Schwendener S."/>
            <person name="Pantucek R."/>
            <person name="Perreten V."/>
        </authorList>
    </citation>
    <scope>NUCLEOTIDE SEQUENCE</scope>
    <source>
        <strain evidence="1">CCM 2609</strain>
    </source>
</reference>
<organism evidence="1 2">
    <name type="scientific">Macrococcus armenti</name>
    <dbReference type="NCBI Taxonomy" id="2875764"/>
    <lineage>
        <taxon>Bacteria</taxon>
        <taxon>Bacillati</taxon>
        <taxon>Bacillota</taxon>
        <taxon>Bacilli</taxon>
        <taxon>Bacillales</taxon>
        <taxon>Staphylococcaceae</taxon>
        <taxon>Macrococcus</taxon>
    </lineage>
</organism>
<gene>
    <name evidence="1" type="ORF">MRZ06_05760</name>
</gene>
<reference evidence="1" key="1">
    <citation type="submission" date="2022-03" db="EMBL/GenBank/DDBJ databases">
        <authorList>
            <person name="Vrbovska V."/>
            <person name="Kovarovic V."/>
            <person name="Botka T."/>
            <person name="Pantucek R."/>
        </authorList>
    </citation>
    <scope>NUCLEOTIDE SEQUENCE</scope>
    <source>
        <strain evidence="1">CCM 2609</strain>
    </source>
</reference>
<evidence type="ECO:0008006" key="3">
    <source>
        <dbReference type="Google" id="ProtNLM"/>
    </source>
</evidence>
<accession>A0ABY3ZRQ6</accession>
<evidence type="ECO:0000313" key="1">
    <source>
        <dbReference type="EMBL" id="UOB19562.1"/>
    </source>
</evidence>
<dbReference type="RefSeq" id="WP_243364978.1">
    <property type="nucleotide sequence ID" value="NZ_CP094348.1"/>
</dbReference>